<keyword evidence="2" id="KW-1185">Reference proteome</keyword>
<reference evidence="1" key="1">
    <citation type="submission" date="2023-03" db="EMBL/GenBank/DDBJ databases">
        <title>MT1 and MT2 Draft Genomes of Novel Species.</title>
        <authorList>
            <person name="Venkateswaran K."/>
        </authorList>
    </citation>
    <scope>NUCLEOTIDE SEQUENCE</scope>
    <source>
        <strain evidence="1">F6_3S_P_2</strain>
    </source>
</reference>
<evidence type="ECO:0000313" key="1">
    <source>
        <dbReference type="EMBL" id="MDN4609160.1"/>
    </source>
</evidence>
<accession>A0ABT8JVF5</accession>
<dbReference type="EMBL" id="JAROCC010000020">
    <property type="protein sequence ID" value="MDN4609160.1"/>
    <property type="molecule type" value="Genomic_DNA"/>
</dbReference>
<evidence type="ECO:0000313" key="2">
    <source>
        <dbReference type="Proteomes" id="UP001175097"/>
    </source>
</evidence>
<sequence length="62" mass="7374">MLKRKVTTRYDHFGIYFWIEQEYFEVPLLISPVIVWTSKLSRGINRLLPVGHRYRGDVGSYA</sequence>
<comment type="caution">
    <text evidence="1">The sequence shown here is derived from an EMBL/GenBank/DDBJ whole genome shotgun (WGS) entry which is preliminary data.</text>
</comment>
<organism evidence="1 2">
    <name type="scientific">Sporosarcina highlanderae</name>
    <dbReference type="NCBI Taxonomy" id="3035916"/>
    <lineage>
        <taxon>Bacteria</taxon>
        <taxon>Bacillati</taxon>
        <taxon>Bacillota</taxon>
        <taxon>Bacilli</taxon>
        <taxon>Bacillales</taxon>
        <taxon>Caryophanaceae</taxon>
        <taxon>Sporosarcina</taxon>
    </lineage>
</organism>
<dbReference type="RefSeq" id="WP_301245772.1">
    <property type="nucleotide sequence ID" value="NZ_JAROCC010000020.1"/>
</dbReference>
<protein>
    <submittedName>
        <fullName evidence="1">Uncharacterized protein</fullName>
    </submittedName>
</protein>
<gene>
    <name evidence="1" type="ORF">P5G49_16985</name>
</gene>
<name>A0ABT8JVF5_9BACL</name>
<proteinExistence type="predicted"/>
<dbReference type="Proteomes" id="UP001175097">
    <property type="component" value="Unassembled WGS sequence"/>
</dbReference>